<evidence type="ECO:0000313" key="2">
    <source>
        <dbReference type="EMBL" id="GGT94936.1"/>
    </source>
</evidence>
<reference evidence="2" key="2">
    <citation type="submission" date="2020-09" db="EMBL/GenBank/DDBJ databases">
        <authorList>
            <person name="Sun Q."/>
            <person name="Ohkuma M."/>
        </authorList>
    </citation>
    <scope>NUCLEOTIDE SEQUENCE</scope>
    <source>
        <strain evidence="2">JCM 31740</strain>
    </source>
</reference>
<dbReference type="AlphaFoldDB" id="A0A830H3G9"/>
<gene>
    <name evidence="2" type="ORF">GCM10007116_10700</name>
</gene>
<dbReference type="SUPFAM" id="SSF56176">
    <property type="entry name" value="FAD-binding/transporter-associated domain-like"/>
    <property type="match status" value="1"/>
</dbReference>
<comment type="caution">
    <text evidence="2">The sequence shown here is derived from an EMBL/GenBank/DDBJ whole genome shotgun (WGS) entry which is preliminary data.</text>
</comment>
<evidence type="ECO:0000259" key="1">
    <source>
        <dbReference type="Pfam" id="PF01565"/>
    </source>
</evidence>
<dbReference type="Gene3D" id="3.30.465.10">
    <property type="match status" value="1"/>
</dbReference>
<evidence type="ECO:0000313" key="3">
    <source>
        <dbReference type="Proteomes" id="UP000616143"/>
    </source>
</evidence>
<dbReference type="Pfam" id="PF01565">
    <property type="entry name" value="FAD_binding_4"/>
    <property type="match status" value="1"/>
</dbReference>
<dbReference type="Proteomes" id="UP000616143">
    <property type="component" value="Unassembled WGS sequence"/>
</dbReference>
<dbReference type="InterPro" id="IPR016169">
    <property type="entry name" value="FAD-bd_PCMH_sub2"/>
</dbReference>
<organism evidence="2 3">
    <name type="scientific">Sulfodiicoccus acidiphilus</name>
    <dbReference type="NCBI Taxonomy" id="1670455"/>
    <lineage>
        <taxon>Archaea</taxon>
        <taxon>Thermoproteota</taxon>
        <taxon>Thermoprotei</taxon>
        <taxon>Sulfolobales</taxon>
        <taxon>Sulfolobaceae</taxon>
        <taxon>Sulfodiicoccus</taxon>
    </lineage>
</organism>
<sequence length="292" mass="32208">MFQNVKVLSPTDEEELVRVFRSSYGRKIAVYGTGAHSKLKEAEVAITTRAMKSFEVRGDEVEAEAGVLVPDIREVAAQEDLLFPSVYDGSLGGLLASNEPGPLSTKYGRPSQSLIWVRGVTGIGLVKWRGLAGSKGLIGAISRARLKLYRRPSHVYSLTVEVDGEAQYLETLKKLSSNGPLSVLVVYDGVVTVHASYDRKVSPRAEEGLDVVRENDSDSYLVESKFIEPMFYRLAVELKPTYAYTVLGTHVAKVYSSNREELSKFGSVLGKGELPAAWRLLKAFLDFRRSLV</sequence>
<dbReference type="InterPro" id="IPR036318">
    <property type="entry name" value="FAD-bd_PCMH-like_sf"/>
</dbReference>
<accession>A0A830H3G9</accession>
<dbReference type="GO" id="GO:0050660">
    <property type="term" value="F:flavin adenine dinucleotide binding"/>
    <property type="evidence" value="ECO:0007669"/>
    <property type="project" value="InterPro"/>
</dbReference>
<proteinExistence type="predicted"/>
<protein>
    <recommendedName>
        <fullName evidence="1">FAD linked oxidase N-terminal domain-containing protein</fullName>
    </recommendedName>
</protein>
<feature type="domain" description="FAD linked oxidase N-terminal" evidence="1">
    <location>
        <begin position="7"/>
        <end position="126"/>
    </location>
</feature>
<name>A0A830H3G9_9CREN</name>
<dbReference type="EMBL" id="BMQS01000008">
    <property type="protein sequence ID" value="GGT94936.1"/>
    <property type="molecule type" value="Genomic_DNA"/>
</dbReference>
<reference evidence="2" key="1">
    <citation type="journal article" date="2014" name="Int. J. Syst. Evol. Microbiol.">
        <title>Complete genome sequence of Corynebacterium casei LMG S-19264T (=DSM 44701T), isolated from a smear-ripened cheese.</title>
        <authorList>
            <consortium name="US DOE Joint Genome Institute (JGI-PGF)"/>
            <person name="Walter F."/>
            <person name="Albersmeier A."/>
            <person name="Kalinowski J."/>
            <person name="Ruckert C."/>
        </authorList>
    </citation>
    <scope>NUCLEOTIDE SEQUENCE</scope>
    <source>
        <strain evidence="2">JCM 31740</strain>
    </source>
</reference>
<dbReference type="InterPro" id="IPR006094">
    <property type="entry name" value="Oxid_FAD_bind_N"/>
</dbReference>